<evidence type="ECO:0000313" key="1">
    <source>
        <dbReference type="EMBL" id="KAJ8682445.1"/>
    </source>
</evidence>
<protein>
    <submittedName>
        <fullName evidence="1">Uncharacterized protein</fullName>
    </submittedName>
</protein>
<name>A0ACC2PG99_9HYME</name>
<keyword evidence="2" id="KW-1185">Reference proteome</keyword>
<proteinExistence type="predicted"/>
<comment type="caution">
    <text evidence="1">The sequence shown here is derived from an EMBL/GenBank/DDBJ whole genome shotgun (WGS) entry which is preliminary data.</text>
</comment>
<sequence length="1082" mass="121892">MIHLYERKQSARMTPSSTPDPEDVVIGEFAEASESSGESHHLSDLSILSLVDGAGTELATSSATNPNGGTTELDSSLNYGMDTSGLLTDSPIDPDQETNVMGPNSLPPSDSEKDLTIPIPLSSSDSDGDLPSCDSSLAADDSDVDDPCSELTTSTINDECVSDGDEDGIDEDSDTTNSQESVLADIPLYKDSPHTLEYATHLLAEWFVQSKTAKKWMDGLVKIFKKLLPRENNFPSSGWKFLDTVKSYAPEDETTRHYYCRDCGAKFGDVRLLDNHCQTCSSNKGYGFFTEFDIAKQIKFMFEYRNLGKLLLSRPQCHRDKGLICDINDGSEFIRSNGVFGEKGLYDLTLVSFLDGFNYSNSSIANVWPYYYTIAELPEHLRELFITVGAIWADDIKPKMNSYMEPTCIKIKQCFAEGIKWTDPDTKIEHTTRVIAPEIIADKPARSELANQMHHNSRYGCETCEIRTIRCAAVLGKKRKRIYPFLEQEARARTKNRMFKQAKKAEQLFKNAKKSTKTRINVKGLTSVSVIEMLPGLDLSTCFFPECLHALCLGGTRTIVGVQVNTTFKGSFKGHLDYINDQLKSIRPPNIVQRIPQNITNWRRMKGHELLDWLLIYSTPILQEVLKDRQEYFQHWILLVISTHTLFKRQIKVDEVKQAKILLNMFGRDIESLYGDRLLTYYMHQLTKHLADYVEKWGPAWANSAFPYESFNSFLASFIHGTNNVNQELVNNIRIYEGHLALKSKFVEPVLPKELEFRFKMLGRPIDLEAADVTNGFLQEIVDSTNALNNVKDKSLRKAQIALNQRTRGLVFDNSADDSHDESHYSLSQSESSDDEIQNPMAKKRRLDESQDGKERDIAALIMLRPTIANSDQSHPSSDSAMKCSTQDNNRVDVLPTQKDPATSSLKKNGLKRGQKENRDASRLASNEAGRGRNPSYNHEQLFGQGCGVQMHPIGDGVLCKVDIVRTAIKAQNARECSRQLLTGVFKLGAILNCSLNGRNKSGPFVETPQQKFLSGRAIQAIVSYAQKQARKRNWPTMTEVVIRRGISKKLWQIRDSLKKSLRNNKTFIYGGEKYDVREDSN</sequence>
<accession>A0ACC2PG99</accession>
<gene>
    <name evidence="1" type="ORF">QAD02_018237</name>
</gene>
<dbReference type="Proteomes" id="UP001239111">
    <property type="component" value="Chromosome 1"/>
</dbReference>
<dbReference type="EMBL" id="CM056741">
    <property type="protein sequence ID" value="KAJ8682445.1"/>
    <property type="molecule type" value="Genomic_DNA"/>
</dbReference>
<evidence type="ECO:0000313" key="2">
    <source>
        <dbReference type="Proteomes" id="UP001239111"/>
    </source>
</evidence>
<organism evidence="1 2">
    <name type="scientific">Eretmocerus hayati</name>
    <dbReference type="NCBI Taxonomy" id="131215"/>
    <lineage>
        <taxon>Eukaryota</taxon>
        <taxon>Metazoa</taxon>
        <taxon>Ecdysozoa</taxon>
        <taxon>Arthropoda</taxon>
        <taxon>Hexapoda</taxon>
        <taxon>Insecta</taxon>
        <taxon>Pterygota</taxon>
        <taxon>Neoptera</taxon>
        <taxon>Endopterygota</taxon>
        <taxon>Hymenoptera</taxon>
        <taxon>Apocrita</taxon>
        <taxon>Proctotrupomorpha</taxon>
        <taxon>Chalcidoidea</taxon>
        <taxon>Aphelinidae</taxon>
        <taxon>Aphelininae</taxon>
        <taxon>Eretmocerus</taxon>
    </lineage>
</organism>
<reference evidence="1" key="1">
    <citation type="submission" date="2023-04" db="EMBL/GenBank/DDBJ databases">
        <title>A chromosome-level genome assembly of the parasitoid wasp Eretmocerus hayati.</title>
        <authorList>
            <person name="Zhong Y."/>
            <person name="Liu S."/>
            <person name="Liu Y."/>
        </authorList>
    </citation>
    <scope>NUCLEOTIDE SEQUENCE</scope>
    <source>
        <strain evidence="1">ZJU_SS_LIU_2023</strain>
    </source>
</reference>